<proteinExistence type="predicted"/>
<dbReference type="AlphaFoldDB" id="A0A425HL35"/>
<evidence type="ECO:0000313" key="2">
    <source>
        <dbReference type="Proteomes" id="UP000284452"/>
    </source>
</evidence>
<dbReference type="EMBL" id="AHIV02005693">
    <property type="protein sequence ID" value="RQX66440.1"/>
    <property type="molecule type" value="Genomic_DNA"/>
</dbReference>
<accession>A0A425HL35</accession>
<sequence>MNFKIKTFFSIKSNKIFYTDFYFFLKKKLIILIKNIFPEYFNFNNKYKN</sequence>
<dbReference type="Proteomes" id="UP000284452">
    <property type="component" value="Unassembled WGS sequence"/>
</dbReference>
<organism evidence="1 2">
    <name type="scientific">Toxoplasma gondii CAST</name>
    <dbReference type="NCBI Taxonomy" id="943122"/>
    <lineage>
        <taxon>Eukaryota</taxon>
        <taxon>Sar</taxon>
        <taxon>Alveolata</taxon>
        <taxon>Apicomplexa</taxon>
        <taxon>Conoidasida</taxon>
        <taxon>Coccidia</taxon>
        <taxon>Eucoccidiorida</taxon>
        <taxon>Eimeriorina</taxon>
        <taxon>Sarcocystidae</taxon>
        <taxon>Toxoplasma</taxon>
    </lineage>
</organism>
<gene>
    <name evidence="1" type="ORF">TGCAST_300660</name>
</gene>
<comment type="caution">
    <text evidence="1">The sequence shown here is derived from an EMBL/GenBank/DDBJ whole genome shotgun (WGS) entry which is preliminary data.</text>
</comment>
<evidence type="ECO:0000313" key="1">
    <source>
        <dbReference type="EMBL" id="RQX66440.1"/>
    </source>
</evidence>
<protein>
    <submittedName>
        <fullName evidence="1">RNA polymerase B</fullName>
    </submittedName>
</protein>
<reference evidence="1 2" key="1">
    <citation type="submission" date="2017-10" db="EMBL/GenBank/DDBJ databases">
        <authorList>
            <person name="Sibley D."/>
            <person name="Venepally P."/>
            <person name="Karamycheva S."/>
            <person name="Hadjithomas M."/>
            <person name="Khan A."/>
            <person name="Brunk B."/>
            <person name="Roos D."/>
            <person name="Caler E."/>
            <person name="Lorenzi H."/>
        </authorList>
    </citation>
    <scope>NUCLEOTIDE SEQUENCE [LARGE SCALE GENOMIC DNA]</scope>
    <source>
        <strain evidence="1 2">CAST</strain>
    </source>
</reference>
<name>A0A425HL35_TOXGO</name>
<dbReference type="VEuPathDB" id="ToxoDB:TGCAST_300660"/>